<comment type="catalytic activity">
    <reaction evidence="6">
        <text>N,N-dimethyl-1,4-phenylenediamine + anthranilate + 2 NAD(+) = 2-(4-dimethylaminophenyl)diazenylbenzoate + 2 NADH + 2 H(+)</text>
        <dbReference type="Rhea" id="RHEA:55872"/>
        <dbReference type="ChEBI" id="CHEBI:15378"/>
        <dbReference type="ChEBI" id="CHEBI:15783"/>
        <dbReference type="ChEBI" id="CHEBI:16567"/>
        <dbReference type="ChEBI" id="CHEBI:57540"/>
        <dbReference type="ChEBI" id="CHEBI:57945"/>
        <dbReference type="ChEBI" id="CHEBI:71579"/>
        <dbReference type="EC" id="1.7.1.17"/>
    </reaction>
    <physiologicalReaction direction="right-to-left" evidence="6">
        <dbReference type="Rhea" id="RHEA:55874"/>
    </physiologicalReaction>
</comment>
<dbReference type="Gene3D" id="3.40.50.360">
    <property type="match status" value="1"/>
</dbReference>
<evidence type="ECO:0000256" key="5">
    <source>
        <dbReference type="ARBA" id="ARBA00024061"/>
    </source>
</evidence>
<dbReference type="GO" id="GO:0016655">
    <property type="term" value="F:oxidoreductase activity, acting on NAD(P)H, quinone or similar compound as acceptor"/>
    <property type="evidence" value="ECO:0007669"/>
    <property type="project" value="InterPro"/>
</dbReference>
<organism evidence="8">
    <name type="scientific">hydrothermal vent metagenome</name>
    <dbReference type="NCBI Taxonomy" id="652676"/>
    <lineage>
        <taxon>unclassified sequences</taxon>
        <taxon>metagenomes</taxon>
        <taxon>ecological metagenomes</taxon>
    </lineage>
</organism>
<evidence type="ECO:0000313" key="8">
    <source>
        <dbReference type="EMBL" id="VAW78820.1"/>
    </source>
</evidence>
<accession>A0A3B0YQ44</accession>
<evidence type="ECO:0000256" key="2">
    <source>
        <dbReference type="ARBA" id="ARBA00022643"/>
    </source>
</evidence>
<dbReference type="InterPro" id="IPR003680">
    <property type="entry name" value="Flavodoxin_fold"/>
</dbReference>
<proteinExistence type="inferred from homology"/>
<evidence type="ECO:0000256" key="3">
    <source>
        <dbReference type="ARBA" id="ARBA00023002"/>
    </source>
</evidence>
<dbReference type="HAMAP" id="MF_01216">
    <property type="entry name" value="Azoreductase_type1"/>
    <property type="match status" value="1"/>
</dbReference>
<dbReference type="InterPro" id="IPR050104">
    <property type="entry name" value="FMN-dep_NADH:Q_OxRdtase_AzoR1"/>
</dbReference>
<dbReference type="SUPFAM" id="SSF52218">
    <property type="entry name" value="Flavoproteins"/>
    <property type="match status" value="1"/>
</dbReference>
<dbReference type="PANTHER" id="PTHR43741:SF2">
    <property type="entry name" value="FMN-DEPENDENT NADH:QUINONE OXIDOREDUCTASE"/>
    <property type="match status" value="1"/>
</dbReference>
<dbReference type="AlphaFoldDB" id="A0A3B0YQ44"/>
<dbReference type="GO" id="GO:0010181">
    <property type="term" value="F:FMN binding"/>
    <property type="evidence" value="ECO:0007669"/>
    <property type="project" value="InterPro"/>
</dbReference>
<sequence length="207" mass="22975">MARLLRIDASARLHGSHSREIADYFQTQWLQQHPDDEVVARNLVRDPLLHIEDATISGFYTPASEHDAGLKTATALSDQLIEELMSSDLLLISTPMYNFSLPSVLKAWVDQIVRIGYTFNFDPDTGFTGLVQGKRAVVVTATGAVFSNPAMSAFNYLDPYLRTLLGFLGITDSHFISIEGTTTDESAMENSKRAAREAIDQYVRETA</sequence>
<name>A0A3B0YQ44_9ZZZZ</name>
<dbReference type="Pfam" id="PF02525">
    <property type="entry name" value="Flavodoxin_2"/>
    <property type="match status" value="1"/>
</dbReference>
<keyword evidence="1" id="KW-0285">Flavoprotein</keyword>
<reference evidence="8" key="1">
    <citation type="submission" date="2018-06" db="EMBL/GenBank/DDBJ databases">
        <authorList>
            <person name="Zhirakovskaya E."/>
        </authorList>
    </citation>
    <scope>NUCLEOTIDE SEQUENCE</scope>
</reference>
<dbReference type="InterPro" id="IPR023048">
    <property type="entry name" value="NADH:quinone_OxRdtase_FMN_depd"/>
</dbReference>
<keyword evidence="4" id="KW-0520">NAD</keyword>
<protein>
    <recommendedName>
        <fullName evidence="5">FMN-dependent NADH-azoreductase</fullName>
        <ecNumber evidence="5">1.7.1.17</ecNumber>
    </recommendedName>
</protein>
<evidence type="ECO:0000256" key="6">
    <source>
        <dbReference type="ARBA" id="ARBA00048542"/>
    </source>
</evidence>
<dbReference type="InterPro" id="IPR029039">
    <property type="entry name" value="Flavoprotein-like_sf"/>
</dbReference>
<feature type="domain" description="Flavodoxin-like fold" evidence="7">
    <location>
        <begin position="3"/>
        <end position="201"/>
    </location>
</feature>
<keyword evidence="2" id="KW-0288">FMN</keyword>
<evidence type="ECO:0000256" key="1">
    <source>
        <dbReference type="ARBA" id="ARBA00022630"/>
    </source>
</evidence>
<keyword evidence="3 8" id="KW-0560">Oxidoreductase</keyword>
<dbReference type="PANTHER" id="PTHR43741">
    <property type="entry name" value="FMN-DEPENDENT NADH-AZOREDUCTASE 1"/>
    <property type="match status" value="1"/>
</dbReference>
<evidence type="ECO:0000256" key="4">
    <source>
        <dbReference type="ARBA" id="ARBA00023027"/>
    </source>
</evidence>
<evidence type="ECO:0000259" key="7">
    <source>
        <dbReference type="Pfam" id="PF02525"/>
    </source>
</evidence>
<gene>
    <name evidence="8" type="ORF">MNBD_GAMMA13-2151</name>
</gene>
<dbReference type="EC" id="1.7.1.17" evidence="5"/>
<dbReference type="EMBL" id="UOFK01000167">
    <property type="protein sequence ID" value="VAW78820.1"/>
    <property type="molecule type" value="Genomic_DNA"/>
</dbReference>